<proteinExistence type="predicted"/>
<feature type="transmembrane region" description="Helical" evidence="1">
    <location>
        <begin position="104"/>
        <end position="126"/>
    </location>
</feature>
<protein>
    <submittedName>
        <fullName evidence="2">Unannotated protein</fullName>
    </submittedName>
</protein>
<evidence type="ECO:0000313" key="2">
    <source>
        <dbReference type="EMBL" id="CAB4594976.1"/>
    </source>
</evidence>
<feature type="transmembrane region" description="Helical" evidence="1">
    <location>
        <begin position="6"/>
        <end position="27"/>
    </location>
</feature>
<keyword evidence="1" id="KW-0472">Membrane</keyword>
<dbReference type="AlphaFoldDB" id="A0A6J6G188"/>
<dbReference type="EMBL" id="CAEZSR010000263">
    <property type="protein sequence ID" value="CAB4594976.1"/>
    <property type="molecule type" value="Genomic_DNA"/>
</dbReference>
<keyword evidence="1" id="KW-1133">Transmembrane helix</keyword>
<feature type="transmembrane region" description="Helical" evidence="1">
    <location>
        <begin position="81"/>
        <end position="98"/>
    </location>
</feature>
<organism evidence="2">
    <name type="scientific">freshwater metagenome</name>
    <dbReference type="NCBI Taxonomy" id="449393"/>
    <lineage>
        <taxon>unclassified sequences</taxon>
        <taxon>metagenomes</taxon>
        <taxon>ecological metagenomes</taxon>
    </lineage>
</organism>
<keyword evidence="1" id="KW-0812">Transmembrane</keyword>
<sequence>MKVVGIVAIVAAKFLIPVGIPFAPFVFGWANFVLDTVDGDLLVPLGLADSTYQPIDKIADWATYVGMAVAARRLRWSIAPWVYALFAFRSVGQLLFLITGAEWWLFVFANFLEPLFLVYATAGFFLKSEERTAGWFVRHRTLIVVLVVLYKLQDEYVTHIGNIDRTELITNLFS</sequence>
<gene>
    <name evidence="2" type="ORF">UFOPK1493_03954</name>
</gene>
<reference evidence="2" key="1">
    <citation type="submission" date="2020-05" db="EMBL/GenBank/DDBJ databases">
        <authorList>
            <person name="Chiriac C."/>
            <person name="Salcher M."/>
            <person name="Ghai R."/>
            <person name="Kavagutti S V."/>
        </authorList>
    </citation>
    <scope>NUCLEOTIDE SEQUENCE</scope>
</reference>
<name>A0A6J6G188_9ZZZZ</name>
<accession>A0A6J6G188</accession>
<evidence type="ECO:0000256" key="1">
    <source>
        <dbReference type="SAM" id="Phobius"/>
    </source>
</evidence>